<accession>A0A9R1VRI3</accession>
<keyword evidence="2" id="KW-1185">Reference proteome</keyword>
<evidence type="ECO:0000313" key="2">
    <source>
        <dbReference type="Proteomes" id="UP000235145"/>
    </source>
</evidence>
<dbReference type="Proteomes" id="UP000235145">
    <property type="component" value="Unassembled WGS sequence"/>
</dbReference>
<dbReference type="EMBL" id="NBSK02000004">
    <property type="protein sequence ID" value="KAJ0210688.1"/>
    <property type="molecule type" value="Genomic_DNA"/>
</dbReference>
<reference evidence="1 2" key="1">
    <citation type="journal article" date="2017" name="Nat. Commun.">
        <title>Genome assembly with in vitro proximity ligation data and whole-genome triplication in lettuce.</title>
        <authorList>
            <person name="Reyes-Chin-Wo S."/>
            <person name="Wang Z."/>
            <person name="Yang X."/>
            <person name="Kozik A."/>
            <person name="Arikit S."/>
            <person name="Song C."/>
            <person name="Xia L."/>
            <person name="Froenicke L."/>
            <person name="Lavelle D.O."/>
            <person name="Truco M.J."/>
            <person name="Xia R."/>
            <person name="Zhu S."/>
            <person name="Xu C."/>
            <person name="Xu H."/>
            <person name="Xu X."/>
            <person name="Cox K."/>
            <person name="Korf I."/>
            <person name="Meyers B.C."/>
            <person name="Michelmore R.W."/>
        </authorList>
    </citation>
    <scope>NUCLEOTIDE SEQUENCE [LARGE SCALE GENOMIC DNA]</scope>
    <source>
        <strain evidence="2">cv. Salinas</strain>
        <tissue evidence="1">Seedlings</tissue>
    </source>
</reference>
<gene>
    <name evidence="1" type="ORF">LSAT_V11C400204900</name>
</gene>
<dbReference type="AlphaFoldDB" id="A0A9R1VRI3"/>
<organism evidence="1 2">
    <name type="scientific">Lactuca sativa</name>
    <name type="common">Garden lettuce</name>
    <dbReference type="NCBI Taxonomy" id="4236"/>
    <lineage>
        <taxon>Eukaryota</taxon>
        <taxon>Viridiplantae</taxon>
        <taxon>Streptophyta</taxon>
        <taxon>Embryophyta</taxon>
        <taxon>Tracheophyta</taxon>
        <taxon>Spermatophyta</taxon>
        <taxon>Magnoliopsida</taxon>
        <taxon>eudicotyledons</taxon>
        <taxon>Gunneridae</taxon>
        <taxon>Pentapetalae</taxon>
        <taxon>asterids</taxon>
        <taxon>campanulids</taxon>
        <taxon>Asterales</taxon>
        <taxon>Asteraceae</taxon>
        <taxon>Cichorioideae</taxon>
        <taxon>Cichorieae</taxon>
        <taxon>Lactucinae</taxon>
        <taxon>Lactuca</taxon>
    </lineage>
</organism>
<dbReference type="PANTHER" id="PTHR10775">
    <property type="entry name" value="OS08G0208400 PROTEIN"/>
    <property type="match status" value="1"/>
</dbReference>
<sequence length="496" mass="58125">MADTFFSKMREFDEPLWEGCKKASSLSATSRFLHWKSECNVSDSTFDTLLPILKDCVPDDAKIPRNFYETKKKLKSLEMPSQWIHVCINHGMLFNGQHSDLDHCVVCKQSRYKKNSNKVPNLVMTYMPIGPRLQRLFYSKKTAQNLTWHADHPINHEKMTHPSEGKTWIHFDTMFPVFAQETRNIRIGLCTDGFCPNNSSGSPYSCWLFFITVYNLPPWLSFKHEYMQIPLLIPGKKNHGQNIDFFLQPLVDELKMLFTDGIETYDAYRKNNFQMRVVLLWTVSDFPAYAMLSGWSLHGKLACPYCSDKSGSFWLSEGRKPCWFDYHRKHLPNRHKFTKDQINFMKNKKVKGGVPITYPSGDEIWETVRHFNTVYNGTPYGPKYKKPRGFRVTHNWVKRSIFWELPYWRKLLIRHNLDMIHIVKNVFENLFHTSMGTPKTKDHFIARKDIEKLCDRPLLNPIRESNGKITLNKGDYTLEKDDLKKGVKVPLTPCMA</sequence>
<proteinExistence type="predicted"/>
<evidence type="ECO:0000313" key="1">
    <source>
        <dbReference type="EMBL" id="KAJ0210688.1"/>
    </source>
</evidence>
<dbReference type="InterPro" id="IPR004242">
    <property type="entry name" value="Transposase_21"/>
</dbReference>
<dbReference type="Pfam" id="PF02992">
    <property type="entry name" value="Transposase_21"/>
    <property type="match status" value="1"/>
</dbReference>
<protein>
    <recommendedName>
        <fullName evidence="3">Transposase-associated domain-containing protein</fullName>
    </recommendedName>
</protein>
<name>A0A9R1VRI3_LACSA</name>
<dbReference type="PANTHER" id="PTHR10775:SF183">
    <property type="entry name" value="TRANSPOSON, EN_SPM-LIKE, TRANSPOSASE-ASSOCIATED DOMAIN PROTEIN-RELATED"/>
    <property type="match status" value="1"/>
</dbReference>
<comment type="caution">
    <text evidence="1">The sequence shown here is derived from an EMBL/GenBank/DDBJ whole genome shotgun (WGS) entry which is preliminary data.</text>
</comment>
<evidence type="ECO:0008006" key="3">
    <source>
        <dbReference type="Google" id="ProtNLM"/>
    </source>
</evidence>